<feature type="compositionally biased region" description="Pro residues" evidence="1">
    <location>
        <begin position="1136"/>
        <end position="1150"/>
    </location>
</feature>
<evidence type="ECO:0000313" key="4">
    <source>
        <dbReference type="Proteomes" id="UP000827092"/>
    </source>
</evidence>
<protein>
    <submittedName>
        <fullName evidence="3">Uncharacterized protein</fullName>
    </submittedName>
</protein>
<evidence type="ECO:0000256" key="2">
    <source>
        <dbReference type="SAM" id="SignalP"/>
    </source>
</evidence>
<feature type="signal peptide" evidence="2">
    <location>
        <begin position="1"/>
        <end position="15"/>
    </location>
</feature>
<feature type="region of interest" description="Disordered" evidence="1">
    <location>
        <begin position="544"/>
        <end position="570"/>
    </location>
</feature>
<gene>
    <name evidence="3" type="ORF">JTE90_001670</name>
</gene>
<feature type="region of interest" description="Disordered" evidence="1">
    <location>
        <begin position="724"/>
        <end position="744"/>
    </location>
</feature>
<evidence type="ECO:0000256" key="1">
    <source>
        <dbReference type="SAM" id="MobiDB-lite"/>
    </source>
</evidence>
<feature type="compositionally biased region" description="Low complexity" evidence="1">
    <location>
        <begin position="282"/>
        <end position="307"/>
    </location>
</feature>
<feature type="region of interest" description="Disordered" evidence="1">
    <location>
        <begin position="279"/>
        <end position="364"/>
    </location>
</feature>
<keyword evidence="2" id="KW-0732">Signal</keyword>
<feature type="compositionally biased region" description="Low complexity" evidence="1">
    <location>
        <begin position="1059"/>
        <end position="1073"/>
    </location>
</feature>
<feature type="region of interest" description="Disordered" evidence="1">
    <location>
        <begin position="942"/>
        <end position="1073"/>
    </location>
</feature>
<feature type="compositionally biased region" description="Polar residues" evidence="1">
    <location>
        <begin position="228"/>
        <end position="253"/>
    </location>
</feature>
<feature type="compositionally biased region" description="Polar residues" evidence="1">
    <location>
        <begin position="634"/>
        <end position="682"/>
    </location>
</feature>
<reference evidence="3 4" key="1">
    <citation type="journal article" date="2022" name="Nat. Ecol. Evol.">
        <title>A masculinizing supergene underlies an exaggerated male reproductive morph in a spider.</title>
        <authorList>
            <person name="Hendrickx F."/>
            <person name="De Corte Z."/>
            <person name="Sonet G."/>
            <person name="Van Belleghem S.M."/>
            <person name="Kostlbacher S."/>
            <person name="Vangestel C."/>
        </authorList>
    </citation>
    <scope>NUCLEOTIDE SEQUENCE [LARGE SCALE GENOMIC DNA]</scope>
    <source>
        <strain evidence="3">W744_W776</strain>
    </source>
</reference>
<dbReference type="AlphaFoldDB" id="A0AAV6UJ23"/>
<feature type="region of interest" description="Disordered" evidence="1">
    <location>
        <begin position="228"/>
        <end position="267"/>
    </location>
</feature>
<feature type="chain" id="PRO_5043798347" evidence="2">
    <location>
        <begin position="16"/>
        <end position="1274"/>
    </location>
</feature>
<feature type="region of interest" description="Disordered" evidence="1">
    <location>
        <begin position="836"/>
        <end position="921"/>
    </location>
</feature>
<dbReference type="Proteomes" id="UP000827092">
    <property type="component" value="Unassembled WGS sequence"/>
</dbReference>
<feature type="region of interest" description="Disordered" evidence="1">
    <location>
        <begin position="601"/>
        <end position="691"/>
    </location>
</feature>
<feature type="compositionally biased region" description="Polar residues" evidence="1">
    <location>
        <begin position="850"/>
        <end position="876"/>
    </location>
</feature>
<feature type="compositionally biased region" description="Low complexity" evidence="1">
    <location>
        <begin position="329"/>
        <end position="348"/>
    </location>
</feature>
<feature type="compositionally biased region" description="Low complexity" evidence="1">
    <location>
        <begin position="1182"/>
        <end position="1194"/>
    </location>
</feature>
<feature type="compositionally biased region" description="Polar residues" evidence="1">
    <location>
        <begin position="1087"/>
        <end position="1110"/>
    </location>
</feature>
<sequence length="1274" mass="141742">MWIFYLGILLSTGLAFETVCSSNLHVKDKDANSRKRRQVDEEDVINRFEMERVSPLYDIVYPPFEREWNLPGPPLDRPPKEEFKLEVRDEEHVVSHSGKRFRENSAAVKWWYSVESFTHFNGSSREFEQFPNSLQRQTPKPYHIPRIGTSEDAEPFARIDHDRKMGISEDIRPEETDSAASEKYVEVGTSLISDRGDDSSQNANFTLMAIDKDRSDDVAEVYMEDNTMPNISSFRSQNSENGVGQDLNVTTGPNSNLQSSNLSNSQDLNLQSSNVRNRHNFNSLSSNIGNSQSSNSPSSNTRTGPSSDLQPSNAMNGQDSNSQSSNVRNGLNFNSLSSNIGSSQESNSPPSNIRTGPSSDFQPMSRNFTLFEMANNNNFFTDNQVTKKPSIETRYNDKPTSRPSVNRHALFRHSIANLVKNFTNFDQAKKARKQDEDHVISHVPSLRTGRGFEPFDVAVLESPTTPQGTVTPAPLTKEFETKPNITTRYILLQSGRVVAINVTVGPSVYNKPKSGAGNNPVPYFGGRLRKNSTKIENFTISANILDKNGPPKPLSKPTKSPQRVLPTTKLPNIPVSNSRLAIPTWNSVLAVRNLPLSTIKPLQKQTPPKSAPLLAEPKSTTPFFILPPVPTKPRNLQTSTRQPATTRKPSNSRTITTTKPPDAYTRNSTPEPTRNSPPTKSTPNPRLNLPPRNVVETIFNVFQPGTSETPFLIVTYDSLKMQFPPSSFDRQTERRNGQTERRPGGNRLVASMVEYEDSRPRPKPMHLNGIHASRTSVAVSPGIAARPTASTITNANRGPALISASPLVNSSPKQFDSRMKHEFVRISNVLIPQEDTTTRKPQQHRGSHFLQPSYNSHLPATPTVLQSAKPTETPQNRRSRQHQGFHLRNTVGFQTSSPGAFSDRRSIAGSSTAPPVDTTAHSSVDKMAEVFGMRFEPTRRGVRLDAPQLVTSVTPEPSNPPRNRNPTKKPSRSSVNKPSSNKPWLIQEDKPRARETTKTTTTTKPKVDNNRTGRNSRTRGSPQVLEEKQDGEASSTTSKPFRVYFFEPKRKRTKQVEDTTTTAATQTVRTSQSPHNFLRPVQIINTRQNHRPSSNLQVAPRTTTHPQTIPTPAVDNSRRARARFNHAHYSTDIPTTPTPKPRPNSRPPPSHQAAPRTTTPKPTIPAQPANTNRRGRARESSDLSSTDTPTTSTAKPKKKPRHSPFIWHRPNVGLTKPPTTTTSVSPVVTTTSARVSSRAILRRSSVVEIPPRDSFQDIFFNPVEIERLVPANAA</sequence>
<comment type="caution">
    <text evidence="3">The sequence shown here is derived from an EMBL/GenBank/DDBJ whole genome shotgun (WGS) entry which is preliminary data.</text>
</comment>
<feature type="compositionally biased region" description="Polar residues" evidence="1">
    <location>
        <begin position="308"/>
        <end position="328"/>
    </location>
</feature>
<feature type="compositionally biased region" description="Polar residues" evidence="1">
    <location>
        <begin position="349"/>
        <end position="364"/>
    </location>
</feature>
<feature type="compositionally biased region" description="Polar residues" evidence="1">
    <location>
        <begin position="973"/>
        <end position="982"/>
    </location>
</feature>
<organism evidence="3 4">
    <name type="scientific">Oedothorax gibbosus</name>
    <dbReference type="NCBI Taxonomy" id="931172"/>
    <lineage>
        <taxon>Eukaryota</taxon>
        <taxon>Metazoa</taxon>
        <taxon>Ecdysozoa</taxon>
        <taxon>Arthropoda</taxon>
        <taxon>Chelicerata</taxon>
        <taxon>Arachnida</taxon>
        <taxon>Araneae</taxon>
        <taxon>Araneomorphae</taxon>
        <taxon>Entelegynae</taxon>
        <taxon>Araneoidea</taxon>
        <taxon>Linyphiidae</taxon>
        <taxon>Erigoninae</taxon>
        <taxon>Oedothorax</taxon>
    </lineage>
</organism>
<dbReference type="EMBL" id="JAFNEN010000405">
    <property type="protein sequence ID" value="KAG8183774.1"/>
    <property type="molecule type" value="Genomic_DNA"/>
</dbReference>
<feature type="compositionally biased region" description="Basic and acidic residues" evidence="1">
    <location>
        <begin position="987"/>
        <end position="997"/>
    </location>
</feature>
<feature type="compositionally biased region" description="Low complexity" evidence="1">
    <location>
        <begin position="1012"/>
        <end position="1021"/>
    </location>
</feature>
<proteinExistence type="predicted"/>
<feature type="compositionally biased region" description="Basic and acidic residues" evidence="1">
    <location>
        <begin position="730"/>
        <end position="743"/>
    </location>
</feature>
<accession>A0AAV6UJ23</accession>
<feature type="region of interest" description="Disordered" evidence="1">
    <location>
        <begin position="1087"/>
        <end position="1225"/>
    </location>
</feature>
<feature type="compositionally biased region" description="Low complexity" evidence="1">
    <location>
        <begin position="254"/>
        <end position="267"/>
    </location>
</feature>
<keyword evidence="4" id="KW-1185">Reference proteome</keyword>
<evidence type="ECO:0000313" key="3">
    <source>
        <dbReference type="EMBL" id="KAG8183774.1"/>
    </source>
</evidence>
<name>A0AAV6UJ23_9ARAC</name>